<keyword evidence="3" id="KW-0946">Virion</keyword>
<proteinExistence type="predicted"/>
<organism evidence="8 9">
    <name type="scientific">Suid betaherpesvirus 2</name>
    <dbReference type="NCBI Taxonomy" id="1608255"/>
    <lineage>
        <taxon>Viruses</taxon>
        <taxon>Duplodnaviria</taxon>
        <taxon>Heunggongvirae</taxon>
        <taxon>Peploviricota</taxon>
        <taxon>Herviviricetes</taxon>
        <taxon>Herpesvirales</taxon>
        <taxon>Orthoherpesviridae</taxon>
        <taxon>Betaherpesvirinae</taxon>
        <taxon>Roseolovirus</taxon>
        <taxon>Roseolovirus suidbeta2</taxon>
    </lineage>
</organism>
<reference evidence="8 9" key="1">
    <citation type="submission" date="2013-05" db="EMBL/GenBank/DDBJ databases">
        <title>Genome organization and molecular characterization of porcine cytomegalovirus.</title>
        <authorList>
            <person name="Gu W."/>
            <person name="Zhou L."/>
            <person name="Ge X."/>
            <person name="Guo X."/>
            <person name="Yang H."/>
        </authorList>
    </citation>
    <scope>NUCLEOTIDE SEQUENCE [LARGE SCALE GENOMIC DNA]</scope>
    <source>
        <strain evidence="8 9">BJ09</strain>
    </source>
</reference>
<feature type="compositionally biased region" description="Acidic residues" evidence="7">
    <location>
        <begin position="527"/>
        <end position="545"/>
    </location>
</feature>
<accession>U3GPK5</accession>
<feature type="compositionally biased region" description="Polar residues" evidence="7">
    <location>
        <begin position="1"/>
        <end position="12"/>
    </location>
</feature>
<feature type="compositionally biased region" description="Basic and acidic residues" evidence="7">
    <location>
        <begin position="42"/>
        <end position="66"/>
    </location>
</feature>
<dbReference type="GO" id="GO:0019033">
    <property type="term" value="C:viral tegument"/>
    <property type="evidence" value="ECO:0007669"/>
    <property type="project" value="UniProtKB-SubCell"/>
</dbReference>
<evidence type="ECO:0000256" key="1">
    <source>
        <dbReference type="ARBA" id="ARBA00004535"/>
    </source>
</evidence>
<feature type="compositionally biased region" description="Basic and acidic residues" evidence="7">
    <location>
        <begin position="424"/>
        <end position="458"/>
    </location>
</feature>
<keyword evidence="3" id="KW-0920">Virion tegument</keyword>
<evidence type="ECO:0000256" key="4">
    <source>
        <dbReference type="ARBA" id="ARBA00023015"/>
    </source>
</evidence>
<sequence length="545" mass="62553">MITPTPYKQTISIPAGQSPFFGPGIKMYPARGRGCYPSSYKQRRDTRYRHACDRRPYSRRSGDRSPRPVLRQNERTVSGSTFTPSNLDSMSMEELTKLKSMIEEKQRLKSDAGTRHKNAVAIEQEKPWCLDKYTRETLNLKKFNGEINFDERIGQMTPSSSDQVFFARNDLLNTDLLFNYRRHFDKLPRTTIQDMIGARIFSMNNSPTLALVIAMAEEAATYMKYHSVHKLPFNPEDPIMSTITNLKHAVYAKVNMAKLTCVIGEDNYIKLRQLTDKPVDDQRLSHRTADLQRAHPNTFQSGILRCISMLVAFSRMVRSCRNRMLRTNRTQFVTDHDILKICNYYQCGLIEDLITRTLENHVCSDLMCKNRIKRVLRPHAPVLFFCPRICSEKLGLQVILKDRPSPKEEESPKDTDPEVLQDAAESRKVPETDAADKSDSETDRSVAEDNENTERQLSEGEYETDSDSDSNIKAVKSRDNFRRQASTSESSDDESESENNEIEEMETTGEKVPLNESDQSDVQQMDLDYDEDTNESDESCSEDSD</sequence>
<gene>
    <name evidence="8" type="primary">U42</name>
</gene>
<dbReference type="Pfam" id="PF05459">
    <property type="entry name" value="Herpes_UL69"/>
    <property type="match status" value="1"/>
</dbReference>
<keyword evidence="5" id="KW-0804">Transcription</keyword>
<dbReference type="Proteomes" id="UP000243849">
    <property type="component" value="Segment"/>
</dbReference>
<dbReference type="KEGG" id="vg:16747431"/>
<dbReference type="GeneID" id="16747431"/>
<protein>
    <recommendedName>
        <fullName evidence="2">mRNA export factor ICP27 homolog</fullName>
    </recommendedName>
</protein>
<dbReference type="InterPro" id="IPR008648">
    <property type="entry name" value="ICP27-like"/>
</dbReference>
<dbReference type="RefSeq" id="YP_008492981.1">
    <property type="nucleotide sequence ID" value="NC_022233.1"/>
</dbReference>
<evidence type="ECO:0000256" key="7">
    <source>
        <dbReference type="SAM" id="MobiDB-lite"/>
    </source>
</evidence>
<evidence type="ECO:0000313" key="9">
    <source>
        <dbReference type="Proteomes" id="UP000243849"/>
    </source>
</evidence>
<feature type="compositionally biased region" description="Basic and acidic residues" evidence="7">
    <location>
        <begin position="402"/>
        <end position="416"/>
    </location>
</feature>
<feature type="compositionally biased region" description="Acidic residues" evidence="7">
    <location>
        <begin position="490"/>
        <end position="507"/>
    </location>
</feature>
<feature type="compositionally biased region" description="Polar residues" evidence="7">
    <location>
        <begin position="75"/>
        <end position="86"/>
    </location>
</feature>
<name>U3GPK5_9BETA</name>
<comment type="subcellular location">
    <subcellularLocation>
        <location evidence="1">Virion tegument</location>
    </subcellularLocation>
</comment>
<feature type="region of interest" description="Disordered" evidence="7">
    <location>
        <begin position="1"/>
        <end position="86"/>
    </location>
</feature>
<evidence type="ECO:0000313" key="8">
    <source>
        <dbReference type="EMBL" id="AGT99236.1"/>
    </source>
</evidence>
<evidence type="ECO:0000256" key="2">
    <source>
        <dbReference type="ARBA" id="ARBA00016989"/>
    </source>
</evidence>
<keyword evidence="6" id="KW-1035">Host cytoplasm</keyword>
<dbReference type="EMBL" id="KF017583">
    <property type="protein sequence ID" value="AGT99236.1"/>
    <property type="molecule type" value="Genomic_DNA"/>
</dbReference>
<keyword evidence="9" id="KW-1185">Reference proteome</keyword>
<evidence type="ECO:0000256" key="5">
    <source>
        <dbReference type="ARBA" id="ARBA00023163"/>
    </source>
</evidence>
<feature type="region of interest" description="Disordered" evidence="7">
    <location>
        <begin position="402"/>
        <end position="545"/>
    </location>
</feature>
<dbReference type="OrthoDB" id="10539at10239"/>
<evidence type="ECO:0000256" key="3">
    <source>
        <dbReference type="ARBA" id="ARBA00022580"/>
    </source>
</evidence>
<dbReference type="GO" id="GO:0006355">
    <property type="term" value="P:regulation of DNA-templated transcription"/>
    <property type="evidence" value="ECO:0007669"/>
    <property type="project" value="InterPro"/>
</dbReference>
<evidence type="ECO:0000256" key="6">
    <source>
        <dbReference type="ARBA" id="ARBA00023200"/>
    </source>
</evidence>
<keyword evidence="4" id="KW-0805">Transcription regulation</keyword>